<evidence type="ECO:0000313" key="8">
    <source>
        <dbReference type="EMBL" id="JAI56605.1"/>
    </source>
</evidence>
<evidence type="ECO:0000256" key="6">
    <source>
        <dbReference type="SAM" id="SignalP"/>
    </source>
</evidence>
<keyword evidence="6" id="KW-0732">Signal</keyword>
<dbReference type="EMBL" id="GDAE01000011">
    <property type="protein sequence ID" value="JAI56605.1"/>
    <property type="molecule type" value="Transcribed_RNA"/>
</dbReference>
<dbReference type="InterPro" id="IPR004094">
    <property type="entry name" value="Antistasin-like"/>
</dbReference>
<sequence length="138" mass="15857">MIKLAILVLMAVVFTQCQGSVLDFSCEKSGCKEGTSCNRITDRCTCPEVRCRVYCKHGFQHSRYGCEMCQCRLEPMKETCDISECPEGMVCNRLTNNCDCKNIDLICRKWCSNGYKRDKLGCELCECRPPRKFILRPQ</sequence>
<dbReference type="Gene3D" id="2.10.22.10">
    <property type="entry name" value="Antistasin, domain 1"/>
    <property type="match status" value="2"/>
</dbReference>
<dbReference type="GO" id="GO:0004867">
    <property type="term" value="F:serine-type endopeptidase inhibitor activity"/>
    <property type="evidence" value="ECO:0007669"/>
    <property type="project" value="UniProtKB-KW"/>
</dbReference>
<dbReference type="PROSITE" id="PS51252">
    <property type="entry name" value="ANTISTASIN"/>
    <property type="match status" value="2"/>
</dbReference>
<protein>
    <submittedName>
        <fullName evidence="8">Putative antistasin-like protein</fullName>
    </submittedName>
</protein>
<reference evidence="8" key="1">
    <citation type="journal article" date="2015" name="Toxicon">
        <title>Transcriptomic Analysis of the Salivary Complexes from Haementeria vizottoi leeches and Identification of Genes Involved in Blood Coagulation.</title>
        <authorList>
            <person name="Amorim A.M.X.P."/>
            <person name="Oliveira U.C."/>
            <person name="Faria F."/>
            <person name="Junqueira-De Azevedo I.L.M."/>
            <person name="Chudzinski-Tavassi A.M."/>
        </authorList>
    </citation>
    <scope>NUCLEOTIDE SEQUENCE</scope>
    <source>
        <strain evidence="8">Valparaiso</strain>
        <tissue evidence="8">Salivary complexes</tissue>
    </source>
</reference>
<evidence type="ECO:0000256" key="1">
    <source>
        <dbReference type="ARBA" id="ARBA00004613"/>
    </source>
</evidence>
<feature type="chain" id="PRO_5006069944" evidence="6">
    <location>
        <begin position="20"/>
        <end position="138"/>
    </location>
</feature>
<organism evidence="8">
    <name type="scientific">Haementeria vizottoi</name>
    <dbReference type="NCBI Taxonomy" id="1628691"/>
    <lineage>
        <taxon>Eukaryota</taxon>
        <taxon>Metazoa</taxon>
        <taxon>Spiralia</taxon>
        <taxon>Lophotrochozoa</taxon>
        <taxon>Annelida</taxon>
        <taxon>Clitellata</taxon>
        <taxon>Hirudinea</taxon>
        <taxon>Rhynchobdellida</taxon>
        <taxon>Glossiphoniidae</taxon>
        <taxon>Haementeria</taxon>
    </lineage>
</organism>
<dbReference type="InterPro" id="IPR008086">
    <property type="entry name" value="Prot_inh_I15_antistasin_leech"/>
</dbReference>
<feature type="signal peptide" evidence="6">
    <location>
        <begin position="1"/>
        <end position="19"/>
    </location>
</feature>
<evidence type="ECO:0000256" key="4">
    <source>
        <dbReference type="ARBA" id="ARBA00022690"/>
    </source>
</evidence>
<evidence type="ECO:0000256" key="3">
    <source>
        <dbReference type="ARBA" id="ARBA00022525"/>
    </source>
</evidence>
<keyword evidence="4" id="KW-0646">Protease inhibitor</keyword>
<name>A0A0P4VN31_9ANNE</name>
<dbReference type="GO" id="GO:0005576">
    <property type="term" value="C:extracellular region"/>
    <property type="evidence" value="ECO:0007669"/>
    <property type="project" value="UniProtKB-SubCell"/>
</dbReference>
<comment type="similarity">
    <text evidence="2">Belongs to the protease inhibitor I15 (antistasin) family.</text>
</comment>
<dbReference type="GO" id="GO:0050819">
    <property type="term" value="P:negative regulation of coagulation"/>
    <property type="evidence" value="ECO:0007669"/>
    <property type="project" value="InterPro"/>
</dbReference>
<feature type="domain" description="Antistasin-like" evidence="7">
    <location>
        <begin position="100"/>
        <end position="127"/>
    </location>
</feature>
<dbReference type="Pfam" id="PF02822">
    <property type="entry name" value="Antistasin"/>
    <property type="match status" value="2"/>
</dbReference>
<comment type="subcellular location">
    <subcellularLocation>
        <location evidence="1">Secreted</location>
    </subcellularLocation>
</comment>
<dbReference type="PRINTS" id="PR01706">
    <property type="entry name" value="ANTISTASIN"/>
</dbReference>
<accession>A0A0P4VN31</accession>
<dbReference type="AlphaFoldDB" id="A0A0P4VN31"/>
<feature type="domain" description="Antistasin-like" evidence="7">
    <location>
        <begin position="46"/>
        <end position="71"/>
    </location>
</feature>
<dbReference type="SUPFAM" id="SSF57262">
    <property type="entry name" value="Leech antihemostatic proteins"/>
    <property type="match status" value="2"/>
</dbReference>
<proteinExistence type="inferred from homology"/>
<dbReference type="InterPro" id="IPR011061">
    <property type="entry name" value="Hirudin/antistatin"/>
</dbReference>
<evidence type="ECO:0000256" key="2">
    <source>
        <dbReference type="ARBA" id="ARBA00008768"/>
    </source>
</evidence>
<keyword evidence="3" id="KW-0964">Secreted</keyword>
<evidence type="ECO:0000256" key="5">
    <source>
        <dbReference type="ARBA" id="ARBA00022900"/>
    </source>
</evidence>
<keyword evidence="5" id="KW-0722">Serine protease inhibitor</keyword>
<evidence type="ECO:0000259" key="7">
    <source>
        <dbReference type="PROSITE" id="PS51252"/>
    </source>
</evidence>